<dbReference type="AlphaFoldDB" id="Q245I7"/>
<dbReference type="KEGG" id="tet:TTHERM_00730260"/>
<dbReference type="EMBL" id="GG662485">
    <property type="protein sequence ID" value="EAS03377.1"/>
    <property type="molecule type" value="Genomic_DNA"/>
</dbReference>
<evidence type="ECO:0000313" key="2">
    <source>
        <dbReference type="Proteomes" id="UP000009168"/>
    </source>
</evidence>
<keyword evidence="2" id="KW-1185">Reference proteome</keyword>
<protein>
    <submittedName>
        <fullName evidence="1">Uncharacterized protein</fullName>
    </submittedName>
</protein>
<name>Q245I7_TETTS</name>
<sequence>MRTNKNESQINKFLSLNNKVFKKKRDYIQNRLSFLSSNSKYIQNSALCLLIQYSKNLNIMANILYLKKYQVLLRSFKSQWFQSYQNFQKTFQKDPLLLRLFEAYNITITLKFFTHQAQVSSLSQLRKNK</sequence>
<gene>
    <name evidence="1" type="ORF">TTHERM_00730260</name>
</gene>
<dbReference type="GeneID" id="7831750"/>
<dbReference type="Proteomes" id="UP000009168">
    <property type="component" value="Unassembled WGS sequence"/>
</dbReference>
<reference evidence="2" key="1">
    <citation type="journal article" date="2006" name="PLoS Biol.">
        <title>Macronuclear genome sequence of the ciliate Tetrahymena thermophila, a model eukaryote.</title>
        <authorList>
            <person name="Eisen J.A."/>
            <person name="Coyne R.S."/>
            <person name="Wu M."/>
            <person name="Wu D."/>
            <person name="Thiagarajan M."/>
            <person name="Wortman J.R."/>
            <person name="Badger J.H."/>
            <person name="Ren Q."/>
            <person name="Amedeo P."/>
            <person name="Jones K.M."/>
            <person name="Tallon L.J."/>
            <person name="Delcher A.L."/>
            <person name="Salzberg S.L."/>
            <person name="Silva J.C."/>
            <person name="Haas B.J."/>
            <person name="Majoros W.H."/>
            <person name="Farzad M."/>
            <person name="Carlton J.M."/>
            <person name="Smith R.K. Jr."/>
            <person name="Garg J."/>
            <person name="Pearlman R.E."/>
            <person name="Karrer K.M."/>
            <person name="Sun L."/>
            <person name="Manning G."/>
            <person name="Elde N.C."/>
            <person name="Turkewitz A.P."/>
            <person name="Asai D.J."/>
            <person name="Wilkes D.E."/>
            <person name="Wang Y."/>
            <person name="Cai H."/>
            <person name="Collins K."/>
            <person name="Stewart B.A."/>
            <person name="Lee S.R."/>
            <person name="Wilamowska K."/>
            <person name="Weinberg Z."/>
            <person name="Ruzzo W.L."/>
            <person name="Wloga D."/>
            <person name="Gaertig J."/>
            <person name="Frankel J."/>
            <person name="Tsao C.-C."/>
            <person name="Gorovsky M.A."/>
            <person name="Keeling P.J."/>
            <person name="Waller R.F."/>
            <person name="Patron N.J."/>
            <person name="Cherry J.M."/>
            <person name="Stover N.A."/>
            <person name="Krieger C.J."/>
            <person name="del Toro C."/>
            <person name="Ryder H.F."/>
            <person name="Williamson S.C."/>
            <person name="Barbeau R.A."/>
            <person name="Hamilton E.P."/>
            <person name="Orias E."/>
        </authorList>
    </citation>
    <scope>NUCLEOTIDE SEQUENCE [LARGE SCALE GENOMIC DNA]</scope>
    <source>
        <strain evidence="2">SB210</strain>
    </source>
</reference>
<dbReference type="InParanoid" id="Q245I7"/>
<proteinExistence type="predicted"/>
<evidence type="ECO:0000313" key="1">
    <source>
        <dbReference type="EMBL" id="EAS03377.1"/>
    </source>
</evidence>
<organism evidence="1 2">
    <name type="scientific">Tetrahymena thermophila (strain SB210)</name>
    <dbReference type="NCBI Taxonomy" id="312017"/>
    <lineage>
        <taxon>Eukaryota</taxon>
        <taxon>Sar</taxon>
        <taxon>Alveolata</taxon>
        <taxon>Ciliophora</taxon>
        <taxon>Intramacronucleata</taxon>
        <taxon>Oligohymenophorea</taxon>
        <taxon>Hymenostomatida</taxon>
        <taxon>Tetrahymenina</taxon>
        <taxon>Tetrahymenidae</taxon>
        <taxon>Tetrahymena</taxon>
    </lineage>
</organism>
<accession>Q245I7</accession>
<dbReference type="HOGENOM" id="CLU_1953190_0_0_1"/>
<dbReference type="RefSeq" id="XP_001023622.1">
    <property type="nucleotide sequence ID" value="XM_001023622.1"/>
</dbReference>